<dbReference type="AlphaFoldDB" id="Q54W42"/>
<evidence type="ECO:0000256" key="1">
    <source>
        <dbReference type="ARBA" id="ARBA00022723"/>
    </source>
</evidence>
<dbReference type="GO" id="GO:0046872">
    <property type="term" value="F:metal ion binding"/>
    <property type="evidence" value="ECO:0007669"/>
    <property type="project" value="UniProtKB-KW"/>
</dbReference>
<dbReference type="GeneID" id="8622291"/>
<dbReference type="PROSITE" id="PS50004">
    <property type="entry name" value="C2"/>
    <property type="match status" value="1"/>
</dbReference>
<keyword evidence="1" id="KW-0479">Metal-binding</keyword>
<dbReference type="EMBL" id="AAFI02000035">
    <property type="protein sequence ID" value="EAL67439.1"/>
    <property type="molecule type" value="Genomic_DNA"/>
</dbReference>
<proteinExistence type="predicted"/>
<dbReference type="Gene3D" id="2.60.40.150">
    <property type="entry name" value="C2 domain"/>
    <property type="match status" value="1"/>
</dbReference>
<name>Q54W42_DICDI</name>
<dbReference type="PANTHER" id="PTHR45911">
    <property type="entry name" value="C2 DOMAIN-CONTAINING PROTEIN"/>
    <property type="match status" value="1"/>
</dbReference>
<dbReference type="Proteomes" id="UP000002195">
    <property type="component" value="Unassembled WGS sequence"/>
</dbReference>
<dbReference type="Pfam" id="PF00168">
    <property type="entry name" value="C2"/>
    <property type="match status" value="1"/>
</dbReference>
<dbReference type="SMR" id="Q54W42"/>
<evidence type="ECO:0000313" key="4">
    <source>
        <dbReference type="EMBL" id="EAL67439.1"/>
    </source>
</evidence>
<feature type="domain" description="C2" evidence="3">
    <location>
        <begin position="1"/>
        <end position="120"/>
    </location>
</feature>
<reference evidence="4 5" key="1">
    <citation type="journal article" date="2005" name="Nature">
        <title>The genome of the social amoeba Dictyostelium discoideum.</title>
        <authorList>
            <consortium name="The Dictyostelium discoideum Sequencing Consortium"/>
            <person name="Eichinger L."/>
            <person name="Pachebat J.A."/>
            <person name="Glockner G."/>
            <person name="Rajandream M.A."/>
            <person name="Sucgang R."/>
            <person name="Berriman M."/>
            <person name="Song J."/>
            <person name="Olsen R."/>
            <person name="Szafranski K."/>
            <person name="Xu Q."/>
            <person name="Tunggal B."/>
            <person name="Kummerfeld S."/>
            <person name="Madera M."/>
            <person name="Konfortov B.A."/>
            <person name="Rivero F."/>
            <person name="Bankier A.T."/>
            <person name="Lehmann R."/>
            <person name="Hamlin N."/>
            <person name="Davies R."/>
            <person name="Gaudet P."/>
            <person name="Fey P."/>
            <person name="Pilcher K."/>
            <person name="Chen G."/>
            <person name="Saunders D."/>
            <person name="Sodergren E."/>
            <person name="Davis P."/>
            <person name="Kerhornou A."/>
            <person name="Nie X."/>
            <person name="Hall N."/>
            <person name="Anjard C."/>
            <person name="Hemphill L."/>
            <person name="Bason N."/>
            <person name="Farbrother P."/>
            <person name="Desany B."/>
            <person name="Just E."/>
            <person name="Morio T."/>
            <person name="Rost R."/>
            <person name="Churcher C."/>
            <person name="Cooper J."/>
            <person name="Haydock S."/>
            <person name="van Driessche N."/>
            <person name="Cronin A."/>
            <person name="Goodhead I."/>
            <person name="Muzny D."/>
            <person name="Mourier T."/>
            <person name="Pain A."/>
            <person name="Lu M."/>
            <person name="Harper D."/>
            <person name="Lindsay R."/>
            <person name="Hauser H."/>
            <person name="James K."/>
            <person name="Quiles M."/>
            <person name="Madan Babu M."/>
            <person name="Saito T."/>
            <person name="Buchrieser C."/>
            <person name="Wardroper A."/>
            <person name="Felder M."/>
            <person name="Thangavelu M."/>
            <person name="Johnson D."/>
            <person name="Knights A."/>
            <person name="Loulseged H."/>
            <person name="Mungall K."/>
            <person name="Oliver K."/>
            <person name="Price C."/>
            <person name="Quail M.A."/>
            <person name="Urushihara H."/>
            <person name="Hernandez J."/>
            <person name="Rabbinowitsch E."/>
            <person name="Steffen D."/>
            <person name="Sanders M."/>
            <person name="Ma J."/>
            <person name="Kohara Y."/>
            <person name="Sharp S."/>
            <person name="Simmonds M."/>
            <person name="Spiegler S."/>
            <person name="Tivey A."/>
            <person name="Sugano S."/>
            <person name="White B."/>
            <person name="Walker D."/>
            <person name="Woodward J."/>
            <person name="Winckler T."/>
            <person name="Tanaka Y."/>
            <person name="Shaulsky G."/>
            <person name="Schleicher M."/>
            <person name="Weinstock G."/>
            <person name="Rosenthal A."/>
            <person name="Cox E.C."/>
            <person name="Chisholm R.L."/>
            <person name="Gibbs R."/>
            <person name="Loomis W.F."/>
            <person name="Platzer M."/>
            <person name="Kay R.R."/>
            <person name="Williams J."/>
            <person name="Dear P.H."/>
            <person name="Noegel A.A."/>
            <person name="Barrell B."/>
            <person name="Kuspa A."/>
        </authorList>
    </citation>
    <scope>NUCLEOTIDE SEQUENCE [LARGE SCALE GENOMIC DNA]</scope>
    <source>
        <strain evidence="4 5">AX4</strain>
    </source>
</reference>
<dbReference type="KEGG" id="ddi:DDB_G0279935"/>
<dbReference type="PhylomeDB" id="Q54W42"/>
<accession>Q54W42</accession>
<dbReference type="PANTHER" id="PTHR45911:SF4">
    <property type="entry name" value="MULTIPLE C2 AND TRANSMEMBRANE DOMAIN-CONTAINING PROTEIN"/>
    <property type="match status" value="1"/>
</dbReference>
<dbReference type="RefSeq" id="XP_641408.1">
    <property type="nucleotide sequence ID" value="XM_636316.1"/>
</dbReference>
<dbReference type="OMA" id="RNDYIGR"/>
<evidence type="ECO:0000256" key="2">
    <source>
        <dbReference type="ARBA" id="ARBA00022837"/>
    </source>
</evidence>
<dbReference type="SUPFAM" id="SSF49562">
    <property type="entry name" value="C2 domain (Calcium/lipid-binding domain, CaLB)"/>
    <property type="match status" value="1"/>
</dbReference>
<dbReference type="SMART" id="SM00239">
    <property type="entry name" value="C2"/>
    <property type="match status" value="1"/>
</dbReference>
<dbReference type="CDD" id="cd00030">
    <property type="entry name" value="C2"/>
    <property type="match status" value="1"/>
</dbReference>
<comment type="caution">
    <text evidence="4">The sequence shown here is derived from an EMBL/GenBank/DDBJ whole genome shotgun (WGS) entry which is preliminary data.</text>
</comment>
<keyword evidence="5" id="KW-1185">Reference proteome</keyword>
<dbReference type="VEuPathDB" id="AmoebaDB:DDB_G0279935"/>
<dbReference type="InParanoid" id="Q54W42"/>
<evidence type="ECO:0000313" key="5">
    <source>
        <dbReference type="Proteomes" id="UP000002195"/>
    </source>
</evidence>
<dbReference type="InterPro" id="IPR000008">
    <property type="entry name" value="C2_dom"/>
</dbReference>
<evidence type="ECO:0000259" key="3">
    <source>
        <dbReference type="PROSITE" id="PS50004"/>
    </source>
</evidence>
<dbReference type="dictyBase" id="DDB_G0279935"/>
<dbReference type="InterPro" id="IPR035892">
    <property type="entry name" value="C2_domain_sf"/>
</dbReference>
<dbReference type="HOGENOM" id="CLU_1573533_0_0_1"/>
<sequence length="170" mass="19396">MVKKSNREEDYNILCFTIVSGKILEAYDSNGLADGYCKVGYLDETKTPNKVKWLLKTTVCNKTLEPHWSYSEAYWVPKYVTQIQLELFDHDIIGSDDFIGSVIVDISNLIEGTPEVEQYSLVKKDGKTKSASVLFMIQKCPTTDEFKIHCKNATKLELISNEIKKETNKL</sequence>
<dbReference type="FunCoup" id="Q54W42">
    <property type="interactions" value="1"/>
</dbReference>
<gene>
    <name evidence="4" type="ORF">DDB_G0279935</name>
</gene>
<dbReference type="PaxDb" id="44689-DDB0205870"/>
<organism evidence="4 5">
    <name type="scientific">Dictyostelium discoideum</name>
    <name type="common">Social amoeba</name>
    <dbReference type="NCBI Taxonomy" id="44689"/>
    <lineage>
        <taxon>Eukaryota</taxon>
        <taxon>Amoebozoa</taxon>
        <taxon>Evosea</taxon>
        <taxon>Eumycetozoa</taxon>
        <taxon>Dictyostelia</taxon>
        <taxon>Dictyosteliales</taxon>
        <taxon>Dictyosteliaceae</taxon>
        <taxon>Dictyostelium</taxon>
    </lineage>
</organism>
<protein>
    <recommendedName>
        <fullName evidence="3">C2 domain-containing protein</fullName>
    </recommendedName>
</protein>
<keyword evidence="2" id="KW-0106">Calcium</keyword>